<keyword evidence="5" id="KW-1185">Reference proteome</keyword>
<feature type="region of interest" description="Disordered" evidence="1">
    <location>
        <begin position="799"/>
        <end position="847"/>
    </location>
</feature>
<comment type="caution">
    <text evidence="4">The sequence shown here is derived from an EMBL/GenBank/DDBJ whole genome shotgun (WGS) entry which is preliminary data.</text>
</comment>
<feature type="transmembrane region" description="Helical" evidence="2">
    <location>
        <begin position="269"/>
        <end position="288"/>
    </location>
</feature>
<evidence type="ECO:0000259" key="3">
    <source>
        <dbReference type="Pfam" id="PF20153"/>
    </source>
</evidence>
<evidence type="ECO:0000313" key="5">
    <source>
        <dbReference type="Proteomes" id="UP000759537"/>
    </source>
</evidence>
<feature type="transmembrane region" description="Helical" evidence="2">
    <location>
        <begin position="203"/>
        <end position="224"/>
    </location>
</feature>
<accession>A0A9P5JY71</accession>
<keyword evidence="2" id="KW-0472">Membrane</keyword>
<proteinExistence type="predicted"/>
<feature type="region of interest" description="Disordered" evidence="1">
    <location>
        <begin position="878"/>
        <end position="936"/>
    </location>
</feature>
<feature type="compositionally biased region" description="Polar residues" evidence="1">
    <location>
        <begin position="21"/>
        <end position="35"/>
    </location>
</feature>
<evidence type="ECO:0000313" key="4">
    <source>
        <dbReference type="EMBL" id="KAF8471360.1"/>
    </source>
</evidence>
<feature type="compositionally biased region" description="Polar residues" evidence="1">
    <location>
        <begin position="824"/>
        <end position="835"/>
    </location>
</feature>
<dbReference type="AlphaFoldDB" id="A0A9P5JY71"/>
<protein>
    <recommendedName>
        <fullName evidence="3">DUF6535 domain-containing protein</fullName>
    </recommendedName>
</protein>
<dbReference type="OrthoDB" id="3221808at2759"/>
<dbReference type="Proteomes" id="UP000759537">
    <property type="component" value="Unassembled WGS sequence"/>
</dbReference>
<feature type="region of interest" description="Disordered" evidence="1">
    <location>
        <begin position="728"/>
        <end position="778"/>
    </location>
</feature>
<dbReference type="EMBL" id="WHVB01000023">
    <property type="protein sequence ID" value="KAF8471360.1"/>
    <property type="molecule type" value="Genomic_DNA"/>
</dbReference>
<feature type="domain" description="DUF6535" evidence="3">
    <location>
        <begin position="44"/>
        <end position="225"/>
    </location>
</feature>
<evidence type="ECO:0000256" key="2">
    <source>
        <dbReference type="SAM" id="Phobius"/>
    </source>
</evidence>
<feature type="transmembrane region" description="Helical" evidence="2">
    <location>
        <begin position="66"/>
        <end position="86"/>
    </location>
</feature>
<name>A0A9P5JY71_9AGAM</name>
<evidence type="ECO:0000256" key="1">
    <source>
        <dbReference type="SAM" id="MobiDB-lite"/>
    </source>
</evidence>
<keyword evidence="2" id="KW-1133">Transmembrane helix</keyword>
<organism evidence="4 5">
    <name type="scientific">Russula ochroleuca</name>
    <dbReference type="NCBI Taxonomy" id="152965"/>
    <lineage>
        <taxon>Eukaryota</taxon>
        <taxon>Fungi</taxon>
        <taxon>Dikarya</taxon>
        <taxon>Basidiomycota</taxon>
        <taxon>Agaricomycotina</taxon>
        <taxon>Agaricomycetes</taxon>
        <taxon>Russulales</taxon>
        <taxon>Russulaceae</taxon>
        <taxon>Russula</taxon>
    </lineage>
</organism>
<dbReference type="InterPro" id="IPR045338">
    <property type="entry name" value="DUF6535"/>
</dbReference>
<sequence length="1066" mass="118399">MSQPIVHHEDLERGNERDDAQSPQNQSLQGESNFGDSSGPFFAIYSKAADVEDKKMVDQWQNDAEGILFFTGLFSAAVAQLLSITVPDLRPNSQDTSAFYLRNIHGVLTNPNPNTTRASIPSPAAQPPPFTPPTYAIWVNSLWFLSFVISLTCALLATSLHQWSRRYIMSTQPAWCGPEKRARMRAFFAEGADTMHIPWAVEALPLLLHLSVFFFFGGLVIFLFNVDHGVFSSVMLWIGLFSIVYGLITVMPIVRHNSPYYTPPSQPAWYLYAGMKFVLFKVLASKFGTSGTFGSWGRFLDLRDHYHRRISGGLKKAVEKMVAERSSALDIRIFDWTMRILGEDDSVEKFFEAVPGFFSSKLVDHIESDFPEDALNRFWTALNGFMDRTLSSDSVIESVKTRRVNICKDITNKIPFPLVSTARLEAMARWRAYVLELKFDALGEDGAWEEFFDSVPGFFDSQLVDVLKEHLPNEFLTKFSQALNRFLDRTLSVAESARGGRLVTCLDAAYAALGCDRVSLILWEILNGRWPELLQSVEIGHSLRRWSNAADERFTPDVRRIVAQIVIGVRERNDRWISLVRAEFEVPDRDLRRYIADRDSVLLSILIHVTRQALHTGSWTPVLSSLSEFSIHNALPRLQQAFCALWNEILLEARDREEDNAYVKLLREIRVPYIDLHRGTDAALTFPAATHYFDPVLVQPFSYRYCNIADHRQDLSVYTPSLIFPSLTPLDQSPAPSQPHPPSIDGGHTPDRSATSQQAEEENVIVEPPSSADYTPDLSYKEGFTPSLLATNTNSLHAAQATSVPSVPGSITRDRLVPGEASHDPSQSAPSSAETAGTYFVRSDDPTTQIHTRESGETYQVPFIPSLLFQHGVLVPTTILPPTGPDPGDGPDAPQDTTSSATQSHPLEGNNQQVTSREAPDISENPSTVNPIPRSIPTISPTIVVTEPLSSPILLPALSSSMTAAGLPLFVESAPIQLDHFPHAPPQSSPIATTNSHISSQVASAFDTQVTSEIVTSNPHDDSHDLDPPVPMTVLPHLNQTAVPAHDMVANTLPLEDQVQHDPDRL</sequence>
<gene>
    <name evidence="4" type="ORF">DFH94DRAFT_696590</name>
</gene>
<reference evidence="4" key="1">
    <citation type="submission" date="2019-10" db="EMBL/GenBank/DDBJ databases">
        <authorList>
            <consortium name="DOE Joint Genome Institute"/>
            <person name="Kuo A."/>
            <person name="Miyauchi S."/>
            <person name="Kiss E."/>
            <person name="Drula E."/>
            <person name="Kohler A."/>
            <person name="Sanchez-Garcia M."/>
            <person name="Andreopoulos B."/>
            <person name="Barry K.W."/>
            <person name="Bonito G."/>
            <person name="Buee M."/>
            <person name="Carver A."/>
            <person name="Chen C."/>
            <person name="Cichocki N."/>
            <person name="Clum A."/>
            <person name="Culley D."/>
            <person name="Crous P.W."/>
            <person name="Fauchery L."/>
            <person name="Girlanda M."/>
            <person name="Hayes R."/>
            <person name="Keri Z."/>
            <person name="LaButti K."/>
            <person name="Lipzen A."/>
            <person name="Lombard V."/>
            <person name="Magnuson J."/>
            <person name="Maillard F."/>
            <person name="Morin E."/>
            <person name="Murat C."/>
            <person name="Nolan M."/>
            <person name="Ohm R."/>
            <person name="Pangilinan J."/>
            <person name="Pereira M."/>
            <person name="Perotto S."/>
            <person name="Peter M."/>
            <person name="Riley R."/>
            <person name="Sitrit Y."/>
            <person name="Stielow B."/>
            <person name="Szollosi G."/>
            <person name="Zifcakova L."/>
            <person name="Stursova M."/>
            <person name="Spatafora J.W."/>
            <person name="Tedersoo L."/>
            <person name="Vaario L.-M."/>
            <person name="Yamada A."/>
            <person name="Yan M."/>
            <person name="Wang P."/>
            <person name="Xu J."/>
            <person name="Bruns T."/>
            <person name="Baldrian P."/>
            <person name="Vilgalys R."/>
            <person name="Henrissat B."/>
            <person name="Grigoriev I.V."/>
            <person name="Hibbett D."/>
            <person name="Nagy L.G."/>
            <person name="Martin F.M."/>
        </authorList>
    </citation>
    <scope>NUCLEOTIDE SEQUENCE</scope>
    <source>
        <strain evidence="4">Prilba</strain>
    </source>
</reference>
<keyword evidence="2" id="KW-0812">Transmembrane</keyword>
<dbReference type="Pfam" id="PF20153">
    <property type="entry name" value="DUF6535"/>
    <property type="match status" value="1"/>
</dbReference>
<feature type="transmembrane region" description="Helical" evidence="2">
    <location>
        <begin position="230"/>
        <end position="248"/>
    </location>
</feature>
<feature type="transmembrane region" description="Helical" evidence="2">
    <location>
        <begin position="135"/>
        <end position="157"/>
    </location>
</feature>
<reference evidence="4" key="2">
    <citation type="journal article" date="2020" name="Nat. Commun.">
        <title>Large-scale genome sequencing of mycorrhizal fungi provides insights into the early evolution of symbiotic traits.</title>
        <authorList>
            <person name="Miyauchi S."/>
            <person name="Kiss E."/>
            <person name="Kuo A."/>
            <person name="Drula E."/>
            <person name="Kohler A."/>
            <person name="Sanchez-Garcia M."/>
            <person name="Morin E."/>
            <person name="Andreopoulos B."/>
            <person name="Barry K.W."/>
            <person name="Bonito G."/>
            <person name="Buee M."/>
            <person name="Carver A."/>
            <person name="Chen C."/>
            <person name="Cichocki N."/>
            <person name="Clum A."/>
            <person name="Culley D."/>
            <person name="Crous P.W."/>
            <person name="Fauchery L."/>
            <person name="Girlanda M."/>
            <person name="Hayes R.D."/>
            <person name="Keri Z."/>
            <person name="LaButti K."/>
            <person name="Lipzen A."/>
            <person name="Lombard V."/>
            <person name="Magnuson J."/>
            <person name="Maillard F."/>
            <person name="Murat C."/>
            <person name="Nolan M."/>
            <person name="Ohm R.A."/>
            <person name="Pangilinan J."/>
            <person name="Pereira M.F."/>
            <person name="Perotto S."/>
            <person name="Peter M."/>
            <person name="Pfister S."/>
            <person name="Riley R."/>
            <person name="Sitrit Y."/>
            <person name="Stielow J.B."/>
            <person name="Szollosi G."/>
            <person name="Zifcakova L."/>
            <person name="Stursova M."/>
            <person name="Spatafora J.W."/>
            <person name="Tedersoo L."/>
            <person name="Vaario L.M."/>
            <person name="Yamada A."/>
            <person name="Yan M."/>
            <person name="Wang P."/>
            <person name="Xu J."/>
            <person name="Bruns T."/>
            <person name="Baldrian P."/>
            <person name="Vilgalys R."/>
            <person name="Dunand C."/>
            <person name="Henrissat B."/>
            <person name="Grigoriev I.V."/>
            <person name="Hibbett D."/>
            <person name="Nagy L.G."/>
            <person name="Martin F.M."/>
        </authorList>
    </citation>
    <scope>NUCLEOTIDE SEQUENCE</scope>
    <source>
        <strain evidence="4">Prilba</strain>
    </source>
</reference>
<feature type="compositionally biased region" description="Polar residues" evidence="1">
    <location>
        <begin position="899"/>
        <end position="916"/>
    </location>
</feature>
<feature type="compositionally biased region" description="Basic and acidic residues" evidence="1">
    <location>
        <begin position="812"/>
        <end position="823"/>
    </location>
</feature>
<feature type="compositionally biased region" description="Basic and acidic residues" evidence="1">
    <location>
        <begin position="1"/>
        <end position="20"/>
    </location>
</feature>
<feature type="region of interest" description="Disordered" evidence="1">
    <location>
        <begin position="1"/>
        <end position="35"/>
    </location>
</feature>